<evidence type="ECO:0000313" key="3">
    <source>
        <dbReference type="Proteomes" id="UP001151516"/>
    </source>
</evidence>
<evidence type="ECO:0000313" key="2">
    <source>
        <dbReference type="EMBL" id="KAJ2688028.1"/>
    </source>
</evidence>
<dbReference type="Proteomes" id="UP001151516">
    <property type="component" value="Unassembled WGS sequence"/>
</dbReference>
<proteinExistence type="predicted"/>
<accession>A0A9W8GK20</accession>
<dbReference type="EMBL" id="JANBTX010000056">
    <property type="protein sequence ID" value="KAJ2688028.1"/>
    <property type="molecule type" value="Genomic_DNA"/>
</dbReference>
<gene>
    <name evidence="2" type="ORF">IWW39_002506</name>
</gene>
<protein>
    <submittedName>
        <fullName evidence="2">Uncharacterized protein</fullName>
    </submittedName>
</protein>
<evidence type="ECO:0000256" key="1">
    <source>
        <dbReference type="SAM" id="MobiDB-lite"/>
    </source>
</evidence>
<feature type="region of interest" description="Disordered" evidence="1">
    <location>
        <begin position="41"/>
        <end position="74"/>
    </location>
</feature>
<organism evidence="2 3">
    <name type="scientific">Coemansia spiralis</name>
    <dbReference type="NCBI Taxonomy" id="417178"/>
    <lineage>
        <taxon>Eukaryota</taxon>
        <taxon>Fungi</taxon>
        <taxon>Fungi incertae sedis</taxon>
        <taxon>Zoopagomycota</taxon>
        <taxon>Kickxellomycotina</taxon>
        <taxon>Kickxellomycetes</taxon>
        <taxon>Kickxellales</taxon>
        <taxon>Kickxellaceae</taxon>
        <taxon>Coemansia</taxon>
    </lineage>
</organism>
<reference evidence="2" key="1">
    <citation type="submission" date="2022-07" db="EMBL/GenBank/DDBJ databases">
        <title>Phylogenomic reconstructions and comparative analyses of Kickxellomycotina fungi.</title>
        <authorList>
            <person name="Reynolds N.K."/>
            <person name="Stajich J.E."/>
            <person name="Barry K."/>
            <person name="Grigoriev I.V."/>
            <person name="Crous P."/>
            <person name="Smith M.E."/>
        </authorList>
    </citation>
    <scope>NUCLEOTIDE SEQUENCE</scope>
    <source>
        <strain evidence="2">CBS 109367</strain>
    </source>
</reference>
<keyword evidence="3" id="KW-1185">Reference proteome</keyword>
<sequence>MAMHNKVASIQQLVLSDVCADTAVPAPAATANDVAAYSLHPASQDTSSTNGIFTSTQQQAQSDRGMSAALSLCH</sequence>
<comment type="caution">
    <text evidence="2">The sequence shown here is derived from an EMBL/GenBank/DDBJ whole genome shotgun (WGS) entry which is preliminary data.</text>
</comment>
<name>A0A9W8GK20_9FUNG</name>
<feature type="compositionally biased region" description="Polar residues" evidence="1">
    <location>
        <begin position="41"/>
        <end position="64"/>
    </location>
</feature>
<dbReference type="AlphaFoldDB" id="A0A9W8GK20"/>